<protein>
    <recommendedName>
        <fullName evidence="8">NAD-dependent protein deacetylase</fullName>
        <ecNumber evidence="8">2.3.1.286</ecNumber>
    </recommendedName>
</protein>
<feature type="binding site" evidence="11 12">
    <location>
        <position position="213"/>
    </location>
    <ligand>
        <name>Zn(2+)</name>
        <dbReference type="ChEBI" id="CHEBI:29105"/>
    </ligand>
</feature>
<dbReference type="EC" id="2.3.1.286" evidence="8"/>
<evidence type="ECO:0000256" key="5">
    <source>
        <dbReference type="ARBA" id="ARBA00023027"/>
    </source>
</evidence>
<keyword evidence="3 8" id="KW-0479">Metal-binding</keyword>
<name>A0A8S1D173_9INSE</name>
<proteinExistence type="inferred from homology"/>
<dbReference type="InterPro" id="IPR029035">
    <property type="entry name" value="DHS-like_NAD/FAD-binding_dom"/>
</dbReference>
<dbReference type="GO" id="GO:0005634">
    <property type="term" value="C:nucleus"/>
    <property type="evidence" value="ECO:0007669"/>
    <property type="project" value="TreeGrafter"/>
</dbReference>
<dbReference type="Gene3D" id="3.40.50.1220">
    <property type="entry name" value="TPP-binding domain"/>
    <property type="match status" value="1"/>
</dbReference>
<evidence type="ECO:0000256" key="3">
    <source>
        <dbReference type="ARBA" id="ARBA00022723"/>
    </source>
</evidence>
<comment type="caution">
    <text evidence="15">The sequence shown here is derived from an EMBL/GenBank/DDBJ whole genome shotgun (WGS) entry which is preliminary data.</text>
</comment>
<evidence type="ECO:0000256" key="12">
    <source>
        <dbReference type="PROSITE-ProRule" id="PRU00236"/>
    </source>
</evidence>
<comment type="catalytic activity">
    <reaction evidence="7">
        <text>N(6)-tetradecanoyl-L-lysyl-[protein] + NAD(+) + H2O = 2''-O-tetradecanoyl-ADP-D-ribose + nicotinamide + L-lysyl-[protein]</text>
        <dbReference type="Rhea" id="RHEA:70567"/>
        <dbReference type="Rhea" id="RHEA-COMP:9752"/>
        <dbReference type="Rhea" id="RHEA-COMP:15437"/>
        <dbReference type="ChEBI" id="CHEBI:15377"/>
        <dbReference type="ChEBI" id="CHEBI:17154"/>
        <dbReference type="ChEBI" id="CHEBI:29969"/>
        <dbReference type="ChEBI" id="CHEBI:57540"/>
        <dbReference type="ChEBI" id="CHEBI:141129"/>
        <dbReference type="ChEBI" id="CHEBI:189674"/>
    </reaction>
    <physiologicalReaction direction="left-to-right" evidence="7">
        <dbReference type="Rhea" id="RHEA:70568"/>
    </physiologicalReaction>
</comment>
<comment type="catalytic activity">
    <reaction evidence="6">
        <text>N(6)-hexadecanoyl-L-lysyl-[protein] + NAD(+) + H2O = 2''-O-hexadecanoyl-ADP-D-ribose + nicotinamide + L-lysyl-[protein]</text>
        <dbReference type="Rhea" id="RHEA:70563"/>
        <dbReference type="Rhea" id="RHEA-COMP:9752"/>
        <dbReference type="Rhea" id="RHEA-COMP:14175"/>
        <dbReference type="ChEBI" id="CHEBI:15377"/>
        <dbReference type="ChEBI" id="CHEBI:17154"/>
        <dbReference type="ChEBI" id="CHEBI:29969"/>
        <dbReference type="ChEBI" id="CHEBI:57540"/>
        <dbReference type="ChEBI" id="CHEBI:138936"/>
        <dbReference type="ChEBI" id="CHEBI:189673"/>
    </reaction>
    <physiologicalReaction direction="left-to-right" evidence="6">
        <dbReference type="Rhea" id="RHEA:70564"/>
    </physiologicalReaction>
</comment>
<dbReference type="Pfam" id="PF02146">
    <property type="entry name" value="SIR2"/>
    <property type="match status" value="1"/>
</dbReference>
<dbReference type="InterPro" id="IPR026590">
    <property type="entry name" value="Ssirtuin_cat_dom"/>
</dbReference>
<dbReference type="PANTHER" id="PTHR11085:SF6">
    <property type="entry name" value="NAD-DEPENDENT PROTEIN DEACETYLASE SIRTUIN-2"/>
    <property type="match status" value="1"/>
</dbReference>
<gene>
    <name evidence="15" type="ORF">CLODIP_2_CD12984</name>
</gene>
<evidence type="ECO:0000256" key="13">
    <source>
        <dbReference type="SAM" id="MobiDB-lite"/>
    </source>
</evidence>
<evidence type="ECO:0000256" key="2">
    <source>
        <dbReference type="ARBA" id="ARBA00022679"/>
    </source>
</evidence>
<evidence type="ECO:0000256" key="10">
    <source>
        <dbReference type="PIRSR" id="PIRSR037938-2"/>
    </source>
</evidence>
<comment type="catalytic activity">
    <reaction evidence="8">
        <text>N(6)-acetyl-L-lysyl-[protein] + NAD(+) + H2O = 2''-O-acetyl-ADP-D-ribose + nicotinamide + L-lysyl-[protein]</text>
        <dbReference type="Rhea" id="RHEA:43636"/>
        <dbReference type="Rhea" id="RHEA-COMP:9752"/>
        <dbReference type="Rhea" id="RHEA-COMP:10731"/>
        <dbReference type="ChEBI" id="CHEBI:15377"/>
        <dbReference type="ChEBI" id="CHEBI:17154"/>
        <dbReference type="ChEBI" id="CHEBI:29969"/>
        <dbReference type="ChEBI" id="CHEBI:57540"/>
        <dbReference type="ChEBI" id="CHEBI:61930"/>
        <dbReference type="ChEBI" id="CHEBI:83767"/>
        <dbReference type="EC" id="2.3.1.286"/>
    </reaction>
</comment>
<dbReference type="GO" id="GO:0008270">
    <property type="term" value="F:zinc ion binding"/>
    <property type="evidence" value="ECO:0007669"/>
    <property type="project" value="UniProtKB-UniRule"/>
</dbReference>
<dbReference type="InterPro" id="IPR003000">
    <property type="entry name" value="Sirtuin"/>
</dbReference>
<feature type="binding site" evidence="10">
    <location>
        <begin position="113"/>
        <end position="115"/>
    </location>
    <ligand>
        <name>NAD(+)</name>
        <dbReference type="ChEBI" id="CHEBI:57540"/>
    </ligand>
</feature>
<dbReference type="InterPro" id="IPR050134">
    <property type="entry name" value="NAD-dep_sirtuin_deacylases"/>
</dbReference>
<dbReference type="PROSITE" id="PS50305">
    <property type="entry name" value="SIRTUIN"/>
    <property type="match status" value="1"/>
</dbReference>
<dbReference type="SUPFAM" id="SSF52467">
    <property type="entry name" value="DHS-like NAD/FAD-binding domain"/>
    <property type="match status" value="1"/>
</dbReference>
<keyword evidence="16" id="KW-1185">Reference proteome</keyword>
<dbReference type="AlphaFoldDB" id="A0A8S1D173"/>
<evidence type="ECO:0000256" key="7">
    <source>
        <dbReference type="ARBA" id="ARBA00048905"/>
    </source>
</evidence>
<feature type="domain" description="Deacetylase sirtuin-type" evidence="14">
    <location>
        <begin position="75"/>
        <end position="352"/>
    </location>
</feature>
<dbReference type="Gene3D" id="3.30.1600.10">
    <property type="entry name" value="SIR2/SIRT2 'Small Domain"/>
    <property type="match status" value="1"/>
</dbReference>
<evidence type="ECO:0000256" key="4">
    <source>
        <dbReference type="ARBA" id="ARBA00022833"/>
    </source>
</evidence>
<dbReference type="InterPro" id="IPR026591">
    <property type="entry name" value="Sirtuin_cat_small_dom_sf"/>
</dbReference>
<feature type="binding site" evidence="11 12">
    <location>
        <position position="216"/>
    </location>
    <ligand>
        <name>Zn(2+)</name>
        <dbReference type="ChEBI" id="CHEBI:29105"/>
    </ligand>
</feature>
<comment type="cofactor">
    <cofactor evidence="11">
        <name>Zn(2+)</name>
        <dbReference type="ChEBI" id="CHEBI:29105"/>
    </cofactor>
    <text evidence="11">Binds 1 zinc ion per subunit.</text>
</comment>
<dbReference type="CDD" id="cd01408">
    <property type="entry name" value="SIRT1"/>
    <property type="match status" value="1"/>
</dbReference>
<evidence type="ECO:0000256" key="1">
    <source>
        <dbReference type="ARBA" id="ARBA00006924"/>
    </source>
</evidence>
<feature type="binding site" evidence="10">
    <location>
        <begin position="302"/>
        <end position="304"/>
    </location>
    <ligand>
        <name>NAD(+)</name>
        <dbReference type="ChEBI" id="CHEBI:57540"/>
    </ligand>
</feature>
<feature type="compositionally biased region" description="Basic and acidic residues" evidence="13">
    <location>
        <begin position="22"/>
        <end position="31"/>
    </location>
</feature>
<dbReference type="PANTHER" id="PTHR11085">
    <property type="entry name" value="NAD-DEPENDENT PROTEIN DEACYLASE SIRTUIN-5, MITOCHONDRIAL-RELATED"/>
    <property type="match status" value="1"/>
</dbReference>
<evidence type="ECO:0000256" key="6">
    <source>
        <dbReference type="ARBA" id="ARBA00048378"/>
    </source>
</evidence>
<evidence type="ECO:0000256" key="8">
    <source>
        <dbReference type="PIRNR" id="PIRNR037938"/>
    </source>
</evidence>
<evidence type="ECO:0000256" key="11">
    <source>
        <dbReference type="PIRSR" id="PIRSR037938-3"/>
    </source>
</evidence>
<feature type="binding site" evidence="10">
    <location>
        <position position="338"/>
    </location>
    <ligand>
        <name>NAD(+)</name>
        <dbReference type="ChEBI" id="CHEBI:57540"/>
    </ligand>
</feature>
<sequence length="380" mass="41812">MEAGSEPKNLVSEEVGTAPDNAESKESEKSASKSGSEDGCDDEAGSSHKNLVDSLGHFLKDKLHIGGDKAEKKKKVLPEKSLEAVVKYIEEKKVTKIITMAGAGISTSAGIPDFRSPKTGLYNNLAKYDLPHPHAIFELDFFHKNPKPFFVLAKELFPGSFKPTVSHYFIRMLYDKGILLRHYTQNIDTLERVSGVPGEKIVEAHGTFFTSHCLECELGYDLDWMKEKIFADEIPKCISCGGVVKPDIVFFGENLPSRFFRCVEKDFDECELLIIMGTSLVVQPFASLVDRVGSKIPRLLLNREKAGTANPVMRALGLSGGMDFSSDSNRDVAWLGDCDDGCEALASAFGWADELKGLVAKEHELIEKEESKKGAVKGKI</sequence>
<feature type="active site" description="Proton acceptor" evidence="9 12">
    <location>
        <position position="205"/>
    </location>
</feature>
<evidence type="ECO:0000313" key="15">
    <source>
        <dbReference type="EMBL" id="CAB3375886.1"/>
    </source>
</evidence>
<dbReference type="PIRSF" id="PIRSF037938">
    <property type="entry name" value="SIR2_euk"/>
    <property type="match status" value="1"/>
</dbReference>
<dbReference type="GO" id="GO:0070403">
    <property type="term" value="F:NAD+ binding"/>
    <property type="evidence" value="ECO:0007669"/>
    <property type="project" value="UniProtKB-UniRule"/>
</dbReference>
<feature type="region of interest" description="Disordered" evidence="13">
    <location>
        <begin position="1"/>
        <end position="48"/>
    </location>
</feature>
<evidence type="ECO:0000256" key="9">
    <source>
        <dbReference type="PIRSR" id="PIRSR037938-1"/>
    </source>
</evidence>
<keyword evidence="2 8" id="KW-0808">Transferase</keyword>
<keyword evidence="4 8" id="KW-0862">Zinc</keyword>
<dbReference type="InterPro" id="IPR017328">
    <property type="entry name" value="Sirtuin_class_I"/>
</dbReference>
<reference evidence="15 16" key="1">
    <citation type="submission" date="2020-04" db="EMBL/GenBank/DDBJ databases">
        <authorList>
            <person name="Alioto T."/>
            <person name="Alioto T."/>
            <person name="Gomez Garrido J."/>
        </authorList>
    </citation>
    <scope>NUCLEOTIDE SEQUENCE [LARGE SCALE GENOMIC DNA]</scope>
</reference>
<dbReference type="Proteomes" id="UP000494165">
    <property type="component" value="Unassembled WGS sequence"/>
</dbReference>
<accession>A0A8S1D173</accession>
<keyword evidence="5 8" id="KW-0520">NAD</keyword>
<dbReference type="OrthoDB" id="420264at2759"/>
<comment type="similarity">
    <text evidence="1 8">Belongs to the sirtuin family. Class I subfamily.</text>
</comment>
<feature type="binding site" evidence="10">
    <location>
        <begin position="278"/>
        <end position="279"/>
    </location>
    <ligand>
        <name>NAD(+)</name>
        <dbReference type="ChEBI" id="CHEBI:57540"/>
    </ligand>
</feature>
<evidence type="ECO:0000259" key="14">
    <source>
        <dbReference type="PROSITE" id="PS50305"/>
    </source>
</evidence>
<feature type="binding site" evidence="10">
    <location>
        <begin position="185"/>
        <end position="188"/>
    </location>
    <ligand>
        <name>NAD(+)</name>
        <dbReference type="ChEBI" id="CHEBI:57540"/>
    </ligand>
</feature>
<feature type="binding site" evidence="11 12">
    <location>
        <position position="240"/>
    </location>
    <ligand>
        <name>Zn(2+)</name>
        <dbReference type="ChEBI" id="CHEBI:29105"/>
    </ligand>
</feature>
<dbReference type="GO" id="GO:0017136">
    <property type="term" value="F:histone deacetylase activity, NAD-dependent"/>
    <property type="evidence" value="ECO:0007669"/>
    <property type="project" value="InterPro"/>
</dbReference>
<dbReference type="EMBL" id="CADEPI010000120">
    <property type="protein sequence ID" value="CAB3375886.1"/>
    <property type="molecule type" value="Genomic_DNA"/>
</dbReference>
<feature type="binding site" evidence="11 12">
    <location>
        <position position="237"/>
    </location>
    <ligand>
        <name>Zn(2+)</name>
        <dbReference type="ChEBI" id="CHEBI:29105"/>
    </ligand>
</feature>
<feature type="binding site" evidence="10">
    <location>
        <begin position="103"/>
        <end position="107"/>
    </location>
    <ligand>
        <name>NAD(+)</name>
        <dbReference type="ChEBI" id="CHEBI:57540"/>
    </ligand>
</feature>
<organism evidence="15 16">
    <name type="scientific">Cloeon dipterum</name>
    <dbReference type="NCBI Taxonomy" id="197152"/>
    <lineage>
        <taxon>Eukaryota</taxon>
        <taxon>Metazoa</taxon>
        <taxon>Ecdysozoa</taxon>
        <taxon>Arthropoda</taxon>
        <taxon>Hexapoda</taxon>
        <taxon>Insecta</taxon>
        <taxon>Pterygota</taxon>
        <taxon>Palaeoptera</taxon>
        <taxon>Ephemeroptera</taxon>
        <taxon>Pisciforma</taxon>
        <taxon>Baetidae</taxon>
        <taxon>Cloeon</taxon>
    </lineage>
</organism>
<evidence type="ECO:0000313" key="16">
    <source>
        <dbReference type="Proteomes" id="UP000494165"/>
    </source>
</evidence>